<dbReference type="CDD" id="cd09891">
    <property type="entry name" value="NGN_Bact_1"/>
    <property type="match status" value="1"/>
</dbReference>
<reference evidence="8" key="2">
    <citation type="journal article" date="2021" name="Microbiome">
        <title>Successional dynamics and alternative stable states in a saline activated sludge microbial community over 9 years.</title>
        <authorList>
            <person name="Wang Y."/>
            <person name="Ye J."/>
            <person name="Ju F."/>
            <person name="Liu L."/>
            <person name="Boyd J.A."/>
            <person name="Deng Y."/>
            <person name="Parks D.H."/>
            <person name="Jiang X."/>
            <person name="Yin X."/>
            <person name="Woodcroft B.J."/>
            <person name="Tyson G.W."/>
            <person name="Hugenholtz P."/>
            <person name="Polz M.F."/>
            <person name="Zhang T."/>
        </authorList>
    </citation>
    <scope>NUCLEOTIDE SEQUENCE</scope>
    <source>
        <strain evidence="8">HKST-UBA12</strain>
    </source>
</reference>
<dbReference type="PRINTS" id="PR00338">
    <property type="entry name" value="NUSGTNSCPFCT"/>
</dbReference>
<comment type="caution">
    <text evidence="8">The sequence shown here is derived from an EMBL/GenBank/DDBJ whole genome shotgun (WGS) entry which is preliminary data.</text>
</comment>
<dbReference type="HAMAP" id="MF_00948">
    <property type="entry name" value="NusG"/>
    <property type="match status" value="1"/>
</dbReference>
<dbReference type="PANTHER" id="PTHR30265">
    <property type="entry name" value="RHO-INTERACTING TRANSCRIPTION TERMINATION FACTOR NUSG"/>
    <property type="match status" value="1"/>
</dbReference>
<keyword evidence="4 6" id="KW-0804">Transcription</keyword>
<keyword evidence="1 6" id="KW-0806">Transcription termination</keyword>
<dbReference type="Gene3D" id="2.30.30.30">
    <property type="match status" value="1"/>
</dbReference>
<keyword evidence="2 6" id="KW-0889">Transcription antitermination</keyword>
<dbReference type="GO" id="GO:0006354">
    <property type="term" value="P:DNA-templated transcription elongation"/>
    <property type="evidence" value="ECO:0007669"/>
    <property type="project" value="InterPro"/>
</dbReference>
<dbReference type="GO" id="GO:0031564">
    <property type="term" value="P:transcription antitermination"/>
    <property type="evidence" value="ECO:0007669"/>
    <property type="project" value="UniProtKB-KW"/>
</dbReference>
<dbReference type="InterPro" id="IPR043425">
    <property type="entry name" value="NusG-like"/>
</dbReference>
<dbReference type="InterPro" id="IPR014722">
    <property type="entry name" value="Rib_uL2_dom2"/>
</dbReference>
<dbReference type="SUPFAM" id="SSF50104">
    <property type="entry name" value="Translation proteins SH3-like domain"/>
    <property type="match status" value="1"/>
</dbReference>
<dbReference type="PROSITE" id="PS01014">
    <property type="entry name" value="NUSG"/>
    <property type="match status" value="1"/>
</dbReference>
<evidence type="ECO:0000256" key="5">
    <source>
        <dbReference type="NCBIfam" id="TIGR00922"/>
    </source>
</evidence>
<reference evidence="8" key="1">
    <citation type="submission" date="2020-04" db="EMBL/GenBank/DDBJ databases">
        <authorList>
            <person name="Zhang T."/>
        </authorList>
    </citation>
    <scope>NUCLEOTIDE SEQUENCE</scope>
    <source>
        <strain evidence="8">HKST-UBA12</strain>
    </source>
</reference>
<feature type="domain" description="NusG-like N-terminal" evidence="7">
    <location>
        <begin position="22"/>
        <end position="130"/>
    </location>
</feature>
<dbReference type="InterPro" id="IPR036735">
    <property type="entry name" value="NGN_dom_sf"/>
</dbReference>
<dbReference type="Pfam" id="PF02357">
    <property type="entry name" value="NusG"/>
    <property type="match status" value="1"/>
</dbReference>
<comment type="function">
    <text evidence="6">Participates in transcription elongation, termination and antitermination.</text>
</comment>
<comment type="similarity">
    <text evidence="6">Belongs to the NusG family.</text>
</comment>
<protein>
    <recommendedName>
        <fullName evidence="5 6">Transcription termination/antitermination protein NusG</fullName>
    </recommendedName>
</protein>
<evidence type="ECO:0000256" key="2">
    <source>
        <dbReference type="ARBA" id="ARBA00022814"/>
    </source>
</evidence>
<name>A0A955I5A2_9BACT</name>
<evidence type="ECO:0000256" key="4">
    <source>
        <dbReference type="ARBA" id="ARBA00023163"/>
    </source>
</evidence>
<evidence type="ECO:0000313" key="9">
    <source>
        <dbReference type="Proteomes" id="UP000760819"/>
    </source>
</evidence>
<dbReference type="CDD" id="cd06091">
    <property type="entry name" value="KOW_NusG"/>
    <property type="match status" value="1"/>
</dbReference>
<dbReference type="EMBL" id="JAGQLI010000012">
    <property type="protein sequence ID" value="MCA9378821.1"/>
    <property type="molecule type" value="Genomic_DNA"/>
</dbReference>
<dbReference type="NCBIfam" id="TIGR00922">
    <property type="entry name" value="nusG"/>
    <property type="match status" value="1"/>
</dbReference>
<evidence type="ECO:0000259" key="7">
    <source>
        <dbReference type="SMART" id="SM00738"/>
    </source>
</evidence>
<dbReference type="InterPro" id="IPR047050">
    <property type="entry name" value="NGN"/>
</dbReference>
<dbReference type="SMART" id="SM00738">
    <property type="entry name" value="NGN"/>
    <property type="match status" value="1"/>
</dbReference>
<dbReference type="Proteomes" id="UP000760819">
    <property type="component" value="Unassembled WGS sequence"/>
</dbReference>
<evidence type="ECO:0000313" key="8">
    <source>
        <dbReference type="EMBL" id="MCA9378821.1"/>
    </source>
</evidence>
<dbReference type="GO" id="GO:0032784">
    <property type="term" value="P:regulation of DNA-templated transcription elongation"/>
    <property type="evidence" value="ECO:0007669"/>
    <property type="project" value="InterPro"/>
</dbReference>
<keyword evidence="3 6" id="KW-0805">Transcription regulation</keyword>
<evidence type="ECO:0000256" key="6">
    <source>
        <dbReference type="RuleBase" id="RU000538"/>
    </source>
</evidence>
<gene>
    <name evidence="8" type="primary">nusG</name>
    <name evidence="8" type="ORF">KC640_00175</name>
</gene>
<evidence type="ECO:0000256" key="3">
    <source>
        <dbReference type="ARBA" id="ARBA00023015"/>
    </source>
</evidence>
<evidence type="ECO:0000256" key="1">
    <source>
        <dbReference type="ARBA" id="ARBA00022472"/>
    </source>
</evidence>
<dbReference type="AlphaFoldDB" id="A0A955I5A2"/>
<dbReference type="SUPFAM" id="SSF82679">
    <property type="entry name" value="N-utilization substance G protein NusG, N-terminal domain"/>
    <property type="match status" value="1"/>
</dbReference>
<proteinExistence type="inferred from homology"/>
<dbReference type="Gene3D" id="3.30.70.940">
    <property type="entry name" value="NusG, N-terminal domain"/>
    <property type="match status" value="1"/>
</dbReference>
<organism evidence="8 9">
    <name type="scientific">Candidatus Dojkabacteria bacterium</name>
    <dbReference type="NCBI Taxonomy" id="2099670"/>
    <lineage>
        <taxon>Bacteria</taxon>
        <taxon>Candidatus Dojkabacteria</taxon>
    </lineage>
</organism>
<dbReference type="InterPro" id="IPR006645">
    <property type="entry name" value="NGN-like_dom"/>
</dbReference>
<dbReference type="GO" id="GO:0006353">
    <property type="term" value="P:DNA-templated transcription termination"/>
    <property type="evidence" value="ECO:0007669"/>
    <property type="project" value="UniProtKB-UniRule"/>
</dbReference>
<dbReference type="PANTHER" id="PTHR30265:SF2">
    <property type="entry name" value="TRANSCRIPTION TERMINATION_ANTITERMINATION PROTEIN NUSG"/>
    <property type="match status" value="1"/>
</dbReference>
<dbReference type="GO" id="GO:0005829">
    <property type="term" value="C:cytosol"/>
    <property type="evidence" value="ECO:0007669"/>
    <property type="project" value="TreeGrafter"/>
</dbReference>
<feature type="non-terminal residue" evidence="8">
    <location>
        <position position="195"/>
    </location>
</feature>
<accession>A0A955I5A2</accession>
<dbReference type="InterPro" id="IPR008991">
    <property type="entry name" value="Translation_prot_SH3-like_sf"/>
</dbReference>
<dbReference type="InterPro" id="IPR015869">
    <property type="entry name" value="Transcrpt_antiterm_NusG_bac_CS"/>
</dbReference>
<sequence>MTDTTTTEIEKDYATDINPSKGLNWFIVNTYSGHEKKVAQTIEQLAKANGLEDEIVEVLVPTQEKVVAQGGKKKTVEDKMFPGYVLINMLLNDQTWHLIRNTEGVTGFLGTGKKPTPLSPEEVGAIKAFSEVEQPSYQAAFRVGESVKVVSGNWKDFIGKISAIDERKGQVTVLLSIFGRETPVPLDFLEVTTDL</sequence>
<dbReference type="InterPro" id="IPR001062">
    <property type="entry name" value="Transcrpt_antiterm_NusG"/>
</dbReference>